<accession>A0A812X663</accession>
<proteinExistence type="predicted"/>
<gene>
    <name evidence="2" type="ORF">SPIL2461_LOCUS20316</name>
</gene>
<sequence length="152" mass="16111">AGSEDCSTRPSSGNSQPPPAGQPDSGSQPAWQPPLPRSPMRRMDWPEANPAATTTELRSTASFGSFEGTPTRREQAVPPSTTPPPTSPPRAKVAAVRVLRRAPESPEKTQKAPPPLPALPPTAVRITGHRGSSTPQEQPSSHRSRADSWEAS</sequence>
<evidence type="ECO:0000313" key="3">
    <source>
        <dbReference type="Proteomes" id="UP000649617"/>
    </source>
</evidence>
<feature type="compositionally biased region" description="Polar residues" evidence="1">
    <location>
        <begin position="130"/>
        <end position="141"/>
    </location>
</feature>
<feature type="compositionally biased region" description="Polar residues" evidence="1">
    <location>
        <begin position="51"/>
        <end position="63"/>
    </location>
</feature>
<evidence type="ECO:0000256" key="1">
    <source>
        <dbReference type="SAM" id="MobiDB-lite"/>
    </source>
</evidence>
<dbReference type="EMBL" id="CAJNIZ010045285">
    <property type="protein sequence ID" value="CAE7715434.1"/>
    <property type="molecule type" value="Genomic_DNA"/>
</dbReference>
<protein>
    <submittedName>
        <fullName evidence="2">Uncharacterized protein</fullName>
    </submittedName>
</protein>
<comment type="caution">
    <text evidence="2">The sequence shown here is derived from an EMBL/GenBank/DDBJ whole genome shotgun (WGS) entry which is preliminary data.</text>
</comment>
<name>A0A812X663_SYMPI</name>
<reference evidence="2" key="1">
    <citation type="submission" date="2021-02" db="EMBL/GenBank/DDBJ databases">
        <authorList>
            <person name="Dougan E. K."/>
            <person name="Rhodes N."/>
            <person name="Thang M."/>
            <person name="Chan C."/>
        </authorList>
    </citation>
    <scope>NUCLEOTIDE SEQUENCE</scope>
</reference>
<feature type="non-terminal residue" evidence="2">
    <location>
        <position position="152"/>
    </location>
</feature>
<feature type="compositionally biased region" description="Basic and acidic residues" evidence="1">
    <location>
        <begin position="101"/>
        <end position="110"/>
    </location>
</feature>
<organism evidence="2 3">
    <name type="scientific">Symbiodinium pilosum</name>
    <name type="common">Dinoflagellate</name>
    <dbReference type="NCBI Taxonomy" id="2952"/>
    <lineage>
        <taxon>Eukaryota</taxon>
        <taxon>Sar</taxon>
        <taxon>Alveolata</taxon>
        <taxon>Dinophyceae</taxon>
        <taxon>Suessiales</taxon>
        <taxon>Symbiodiniaceae</taxon>
        <taxon>Symbiodinium</taxon>
    </lineage>
</organism>
<evidence type="ECO:0000313" key="2">
    <source>
        <dbReference type="EMBL" id="CAE7715434.1"/>
    </source>
</evidence>
<dbReference type="OrthoDB" id="10574026at2759"/>
<feature type="non-terminal residue" evidence="2">
    <location>
        <position position="1"/>
    </location>
</feature>
<feature type="region of interest" description="Disordered" evidence="1">
    <location>
        <begin position="1"/>
        <end position="152"/>
    </location>
</feature>
<dbReference type="Proteomes" id="UP000649617">
    <property type="component" value="Unassembled WGS sequence"/>
</dbReference>
<dbReference type="AlphaFoldDB" id="A0A812X663"/>
<keyword evidence="3" id="KW-1185">Reference proteome</keyword>